<feature type="compositionally biased region" description="Polar residues" evidence="1">
    <location>
        <begin position="12"/>
        <end position="31"/>
    </location>
</feature>
<evidence type="ECO:0000313" key="3">
    <source>
        <dbReference type="Proteomes" id="UP000265520"/>
    </source>
</evidence>
<name>A0A392S8R3_9FABA</name>
<keyword evidence="3" id="KW-1185">Reference proteome</keyword>
<feature type="non-terminal residue" evidence="2">
    <location>
        <position position="1"/>
    </location>
</feature>
<feature type="compositionally biased region" description="Basic and acidic residues" evidence="1">
    <location>
        <begin position="1"/>
        <end position="11"/>
    </location>
</feature>
<accession>A0A392S8R3</accession>
<proteinExistence type="predicted"/>
<dbReference type="EMBL" id="LXQA010335409">
    <property type="protein sequence ID" value="MCI44797.1"/>
    <property type="molecule type" value="Genomic_DNA"/>
</dbReference>
<organism evidence="2 3">
    <name type="scientific">Trifolium medium</name>
    <dbReference type="NCBI Taxonomy" id="97028"/>
    <lineage>
        <taxon>Eukaryota</taxon>
        <taxon>Viridiplantae</taxon>
        <taxon>Streptophyta</taxon>
        <taxon>Embryophyta</taxon>
        <taxon>Tracheophyta</taxon>
        <taxon>Spermatophyta</taxon>
        <taxon>Magnoliopsida</taxon>
        <taxon>eudicotyledons</taxon>
        <taxon>Gunneridae</taxon>
        <taxon>Pentapetalae</taxon>
        <taxon>rosids</taxon>
        <taxon>fabids</taxon>
        <taxon>Fabales</taxon>
        <taxon>Fabaceae</taxon>
        <taxon>Papilionoideae</taxon>
        <taxon>50 kb inversion clade</taxon>
        <taxon>NPAAA clade</taxon>
        <taxon>Hologalegina</taxon>
        <taxon>IRL clade</taxon>
        <taxon>Trifolieae</taxon>
        <taxon>Trifolium</taxon>
    </lineage>
</organism>
<dbReference type="AlphaFoldDB" id="A0A392S8R3"/>
<sequence>NHPRALRRDQKTPSPKQSSSARCAGTRSKTSNTEKHGALRHTAGCVAPETEPSGRAENANLK</sequence>
<evidence type="ECO:0000256" key="1">
    <source>
        <dbReference type="SAM" id="MobiDB-lite"/>
    </source>
</evidence>
<feature type="region of interest" description="Disordered" evidence="1">
    <location>
        <begin position="1"/>
        <end position="62"/>
    </location>
</feature>
<evidence type="ECO:0000313" key="2">
    <source>
        <dbReference type="EMBL" id="MCI44797.1"/>
    </source>
</evidence>
<dbReference type="Proteomes" id="UP000265520">
    <property type="component" value="Unassembled WGS sequence"/>
</dbReference>
<protein>
    <submittedName>
        <fullName evidence="2">Uncharacterized protein</fullName>
    </submittedName>
</protein>
<reference evidence="2 3" key="1">
    <citation type="journal article" date="2018" name="Front. Plant Sci.">
        <title>Red Clover (Trifolium pratense) and Zigzag Clover (T. medium) - A Picture of Genomic Similarities and Differences.</title>
        <authorList>
            <person name="Dluhosova J."/>
            <person name="Istvanek J."/>
            <person name="Nedelnik J."/>
            <person name="Repkova J."/>
        </authorList>
    </citation>
    <scope>NUCLEOTIDE SEQUENCE [LARGE SCALE GENOMIC DNA]</scope>
    <source>
        <strain evidence="3">cv. 10/8</strain>
        <tissue evidence="2">Leaf</tissue>
    </source>
</reference>
<comment type="caution">
    <text evidence="2">The sequence shown here is derived from an EMBL/GenBank/DDBJ whole genome shotgun (WGS) entry which is preliminary data.</text>
</comment>